<dbReference type="EMBL" id="JADGIZ020000002">
    <property type="protein sequence ID" value="KAL2919651.1"/>
    <property type="molecule type" value="Genomic_DNA"/>
</dbReference>
<feature type="compositionally biased region" description="Low complexity" evidence="3">
    <location>
        <begin position="439"/>
        <end position="459"/>
    </location>
</feature>
<gene>
    <name evidence="5" type="ORF">HK105_200565</name>
</gene>
<feature type="region of interest" description="Disordered" evidence="3">
    <location>
        <begin position="399"/>
        <end position="459"/>
    </location>
</feature>
<dbReference type="SMART" id="SM00369">
    <property type="entry name" value="LRR_TYP"/>
    <property type="match status" value="4"/>
</dbReference>
<keyword evidence="6" id="KW-1185">Reference proteome</keyword>
<evidence type="ECO:0000256" key="2">
    <source>
        <dbReference type="ARBA" id="ARBA00022737"/>
    </source>
</evidence>
<name>A0ABR4NJJ9_9FUNG</name>
<evidence type="ECO:0000313" key="5">
    <source>
        <dbReference type="EMBL" id="KAL2919651.1"/>
    </source>
</evidence>
<feature type="region of interest" description="Disordered" evidence="3">
    <location>
        <begin position="485"/>
        <end position="506"/>
    </location>
</feature>
<dbReference type="Proteomes" id="UP001527925">
    <property type="component" value="Unassembled WGS sequence"/>
</dbReference>
<dbReference type="PANTHER" id="PTHR48051:SF46">
    <property type="entry name" value="LEUCINE RICH REPEAT-CONTAINING DOMAIN PROTEIN"/>
    <property type="match status" value="1"/>
</dbReference>
<keyword evidence="1" id="KW-0433">Leucine-rich repeat</keyword>
<proteinExistence type="predicted"/>
<feature type="compositionally biased region" description="Low complexity" evidence="3">
    <location>
        <begin position="485"/>
        <end position="497"/>
    </location>
</feature>
<comment type="caution">
    <text evidence="5">The sequence shown here is derived from an EMBL/GenBank/DDBJ whole genome shotgun (WGS) entry which is preliminary data.</text>
</comment>
<dbReference type="PANTHER" id="PTHR48051">
    <property type="match status" value="1"/>
</dbReference>
<dbReference type="Pfam" id="PF23598">
    <property type="entry name" value="LRR_14"/>
    <property type="match status" value="1"/>
</dbReference>
<dbReference type="Gene3D" id="3.80.10.10">
    <property type="entry name" value="Ribonuclease Inhibitor"/>
    <property type="match status" value="1"/>
</dbReference>
<evidence type="ECO:0000256" key="3">
    <source>
        <dbReference type="SAM" id="MobiDB-lite"/>
    </source>
</evidence>
<feature type="compositionally biased region" description="Pro residues" evidence="3">
    <location>
        <begin position="1"/>
        <end position="14"/>
    </location>
</feature>
<evidence type="ECO:0000259" key="4">
    <source>
        <dbReference type="Pfam" id="PF23598"/>
    </source>
</evidence>
<feature type="region of interest" description="Disordered" evidence="3">
    <location>
        <begin position="1"/>
        <end position="30"/>
    </location>
</feature>
<evidence type="ECO:0000256" key="1">
    <source>
        <dbReference type="ARBA" id="ARBA00022614"/>
    </source>
</evidence>
<protein>
    <recommendedName>
        <fullName evidence="4">Disease resistance R13L4/SHOC-2-like LRR domain-containing protein</fullName>
    </recommendedName>
</protein>
<evidence type="ECO:0000313" key="6">
    <source>
        <dbReference type="Proteomes" id="UP001527925"/>
    </source>
</evidence>
<dbReference type="SUPFAM" id="SSF52058">
    <property type="entry name" value="L domain-like"/>
    <property type="match status" value="1"/>
</dbReference>
<reference evidence="5 6" key="1">
    <citation type="submission" date="2023-09" db="EMBL/GenBank/DDBJ databases">
        <title>Pangenome analysis of Batrachochytrium dendrobatidis and related Chytrids.</title>
        <authorList>
            <person name="Yacoub M.N."/>
            <person name="Stajich J.E."/>
            <person name="James T.Y."/>
        </authorList>
    </citation>
    <scope>NUCLEOTIDE SEQUENCE [LARGE SCALE GENOMIC DNA]</scope>
    <source>
        <strain evidence="5 6">JEL0888</strain>
    </source>
</reference>
<organism evidence="5 6">
    <name type="scientific">Polyrhizophydium stewartii</name>
    <dbReference type="NCBI Taxonomy" id="2732419"/>
    <lineage>
        <taxon>Eukaryota</taxon>
        <taxon>Fungi</taxon>
        <taxon>Fungi incertae sedis</taxon>
        <taxon>Chytridiomycota</taxon>
        <taxon>Chytridiomycota incertae sedis</taxon>
        <taxon>Chytridiomycetes</taxon>
        <taxon>Rhizophydiales</taxon>
        <taxon>Rhizophydiales incertae sedis</taxon>
        <taxon>Polyrhizophydium</taxon>
    </lineage>
</organism>
<sequence length="541" mass="58477">MPMRPPLAHAPPAPQDRAAEPGAPPPFRGCPRCKAPLESIEHVFFDPQTRRARPDTADLHRAAAAAAPDLGLAAAALPQPFAAPPARLAVLNTNPNHTLDVTPEIDRDQDLLDTLPLLIPHLQDSFEFETRYTEERLAADPSVETLTFGQLASLADIGACSQSLFRISRNVGLLFHTRTMQICCNNLTEIPAEIGYLKNLTMLSVAFNNLTSLPDTIGLLPKLVELRANNNQLSSLPGSIGGLSKLAVLHLESNRLRHLPTQVGVLENLVTIDVSSNPISALPAELARIKGLRQILAHDCPLDAEPSVGDQVLPSLKELAARTIVRLQLPILSITQPEIKDYLASAHECSFCAGPYFDSFTPFVRIVDRNRTALPLEYRLCIRHWSEDQDRLRALFAPRPATAPSPLPPPLVLPSLPHPTPPDSPDASMRRRKSHRASHAATAAAAASGAAQQASLSPQQQQQQQQQLLLLLDEQSVALPLSAISKSPSLPSLPMPLDQSRKPSASHLFRKTALIASSLRASRSRSLSSVPASSASNNLAP</sequence>
<feature type="compositionally biased region" description="Pro residues" evidence="3">
    <location>
        <begin position="401"/>
        <end position="424"/>
    </location>
</feature>
<dbReference type="SMART" id="SM00364">
    <property type="entry name" value="LRR_BAC"/>
    <property type="match status" value="4"/>
</dbReference>
<dbReference type="InterPro" id="IPR050216">
    <property type="entry name" value="LRR_domain-containing"/>
</dbReference>
<dbReference type="InterPro" id="IPR001611">
    <property type="entry name" value="Leu-rich_rpt"/>
</dbReference>
<accession>A0ABR4NJJ9</accession>
<dbReference type="InterPro" id="IPR055414">
    <property type="entry name" value="LRR_R13L4/SHOC2-like"/>
</dbReference>
<dbReference type="InterPro" id="IPR003591">
    <property type="entry name" value="Leu-rich_rpt_typical-subtyp"/>
</dbReference>
<feature type="domain" description="Disease resistance R13L4/SHOC-2-like LRR" evidence="4">
    <location>
        <begin position="157"/>
        <end position="251"/>
    </location>
</feature>
<keyword evidence="2" id="KW-0677">Repeat</keyword>
<dbReference type="InterPro" id="IPR032675">
    <property type="entry name" value="LRR_dom_sf"/>
</dbReference>
<dbReference type="PROSITE" id="PS51450">
    <property type="entry name" value="LRR"/>
    <property type="match status" value="1"/>
</dbReference>
<feature type="region of interest" description="Disordered" evidence="3">
    <location>
        <begin position="519"/>
        <end position="541"/>
    </location>
</feature>